<keyword evidence="1" id="KW-1133">Transmembrane helix</keyword>
<dbReference type="InterPro" id="IPR047789">
    <property type="entry name" value="CU044_5270-like"/>
</dbReference>
<keyword evidence="3" id="KW-1185">Reference proteome</keyword>
<reference evidence="2 3" key="1">
    <citation type="submission" date="2020-06" db="EMBL/GenBank/DDBJ databases">
        <title>Nonomuraea sp. SMC257, a novel actinomycete isolated from soil.</title>
        <authorList>
            <person name="Chanama M."/>
        </authorList>
    </citation>
    <scope>NUCLEOTIDE SEQUENCE [LARGE SCALE GENOMIC DNA]</scope>
    <source>
        <strain evidence="2 3">SMC257</strain>
    </source>
</reference>
<evidence type="ECO:0000313" key="2">
    <source>
        <dbReference type="EMBL" id="NUW33450.1"/>
    </source>
</evidence>
<evidence type="ECO:0000256" key="1">
    <source>
        <dbReference type="SAM" id="Phobius"/>
    </source>
</evidence>
<evidence type="ECO:0000313" key="3">
    <source>
        <dbReference type="Proteomes" id="UP000586042"/>
    </source>
</evidence>
<dbReference type="NCBIfam" id="NF038083">
    <property type="entry name" value="CU044_5270_fam"/>
    <property type="match status" value="1"/>
</dbReference>
<feature type="transmembrane region" description="Helical" evidence="1">
    <location>
        <begin position="45"/>
        <end position="66"/>
    </location>
</feature>
<keyword evidence="1" id="KW-0812">Transmembrane</keyword>
<gene>
    <name evidence="2" type="ORF">HTZ77_18735</name>
</gene>
<organism evidence="2 3">
    <name type="scientific">Nonomuraea montanisoli</name>
    <dbReference type="NCBI Taxonomy" id="2741721"/>
    <lineage>
        <taxon>Bacteria</taxon>
        <taxon>Bacillati</taxon>
        <taxon>Actinomycetota</taxon>
        <taxon>Actinomycetes</taxon>
        <taxon>Streptosporangiales</taxon>
        <taxon>Streptosporangiaceae</taxon>
        <taxon>Nonomuraea</taxon>
    </lineage>
</organism>
<sequence length="321" mass="35256">MNELDMVRDLRSQVRQTEERDLHAARRRVLASMAPQPRGSRFPRLALRAAAVGALGAALVAGVVVVQNHRTDGPGKGTAAPAWMPVANVETVAKRATAAAARQPDVYPRADQWIYTKREFYGNPAVVQADGRKTRSRYTEEAWSRGDGKERALRDEGDDRITRRKDGVNPRLRFDPDYLRSLPLEPSALLERLKKDAVDATSLPEARAVSHLALTILQEGAPPARLRAALYTVMSKLDDVGVERVRDLVGREGWAIYTDEGEGIRREIIIDPDTFALLGGRRIYLGTPNPPSAYKNLSAGDVVFSVAQVADGIVDHPGDVP</sequence>
<protein>
    <submittedName>
        <fullName evidence="2">CU044_5270 family protein</fullName>
    </submittedName>
</protein>
<dbReference type="Proteomes" id="UP000586042">
    <property type="component" value="Unassembled WGS sequence"/>
</dbReference>
<accession>A0A7Y6I833</accession>
<dbReference type="EMBL" id="JABWGN010000007">
    <property type="protein sequence ID" value="NUW33450.1"/>
    <property type="molecule type" value="Genomic_DNA"/>
</dbReference>
<dbReference type="AlphaFoldDB" id="A0A7Y6I833"/>
<keyword evidence="1" id="KW-0472">Membrane</keyword>
<dbReference type="RefSeq" id="WP_175590913.1">
    <property type="nucleotide sequence ID" value="NZ_JABWGN010000007.1"/>
</dbReference>
<proteinExistence type="predicted"/>
<name>A0A7Y6I833_9ACTN</name>
<comment type="caution">
    <text evidence="2">The sequence shown here is derived from an EMBL/GenBank/DDBJ whole genome shotgun (WGS) entry which is preliminary data.</text>
</comment>